<organism evidence="2 3">
    <name type="scientific">Plutella xylostella</name>
    <name type="common">Diamondback moth</name>
    <name type="synonym">Plutella maculipennis</name>
    <dbReference type="NCBI Taxonomy" id="51655"/>
    <lineage>
        <taxon>Eukaryota</taxon>
        <taxon>Metazoa</taxon>
        <taxon>Ecdysozoa</taxon>
        <taxon>Arthropoda</taxon>
        <taxon>Hexapoda</taxon>
        <taxon>Insecta</taxon>
        <taxon>Pterygota</taxon>
        <taxon>Neoptera</taxon>
        <taxon>Endopterygota</taxon>
        <taxon>Lepidoptera</taxon>
        <taxon>Glossata</taxon>
        <taxon>Ditrysia</taxon>
        <taxon>Yponomeutoidea</taxon>
        <taxon>Plutellidae</taxon>
        <taxon>Plutella</taxon>
    </lineage>
</organism>
<proteinExistence type="predicted"/>
<comment type="caution">
    <text evidence="2">The sequence shown here is derived from an EMBL/GenBank/DDBJ whole genome shotgun (WGS) entry which is preliminary data.</text>
</comment>
<reference evidence="2 3" key="1">
    <citation type="submission" date="2021-06" db="EMBL/GenBank/DDBJ databases">
        <title>A haploid diamondback moth (Plutella xylostella L.) genome assembly resolves 31 chromosomes and identifies a diamide resistance mutation.</title>
        <authorList>
            <person name="Ward C.M."/>
            <person name="Perry K.D."/>
            <person name="Baker G."/>
            <person name="Powis K."/>
            <person name="Heckel D.G."/>
            <person name="Baxter S.W."/>
        </authorList>
    </citation>
    <scope>NUCLEOTIDE SEQUENCE [LARGE SCALE GENOMIC DNA]</scope>
    <source>
        <strain evidence="2 3">LV</strain>
        <tissue evidence="2">Single pupa</tissue>
    </source>
</reference>
<feature type="compositionally biased region" description="Low complexity" evidence="1">
    <location>
        <begin position="33"/>
        <end position="51"/>
    </location>
</feature>
<dbReference type="Proteomes" id="UP000823941">
    <property type="component" value="Chromosome 15"/>
</dbReference>
<evidence type="ECO:0000256" key="1">
    <source>
        <dbReference type="SAM" id="MobiDB-lite"/>
    </source>
</evidence>
<sequence length="51" mass="5095">MLRKKLNPIELCQVLEPGGAAAGLRSKAAVDNPPRASSPAPRASTASPGAA</sequence>
<gene>
    <name evidence="2" type="ORF">JYU34_011297</name>
</gene>
<name>A0ABQ7QGM4_PLUXY</name>
<protein>
    <submittedName>
        <fullName evidence="2">Uncharacterized protein</fullName>
    </submittedName>
</protein>
<evidence type="ECO:0000313" key="3">
    <source>
        <dbReference type="Proteomes" id="UP000823941"/>
    </source>
</evidence>
<accession>A0ABQ7QGM4</accession>
<feature type="region of interest" description="Disordered" evidence="1">
    <location>
        <begin position="23"/>
        <end position="51"/>
    </location>
</feature>
<keyword evidence="3" id="KW-1185">Reference proteome</keyword>
<dbReference type="EMBL" id="JAHIBW010000015">
    <property type="protein sequence ID" value="KAG7304356.1"/>
    <property type="molecule type" value="Genomic_DNA"/>
</dbReference>
<evidence type="ECO:0000313" key="2">
    <source>
        <dbReference type="EMBL" id="KAG7304356.1"/>
    </source>
</evidence>